<evidence type="ECO:0000256" key="2">
    <source>
        <dbReference type="ARBA" id="ARBA00004922"/>
    </source>
</evidence>
<keyword evidence="14" id="KW-1185">Reference proteome</keyword>
<gene>
    <name evidence="13" type="primary">GCNT1_0</name>
    <name evidence="13" type="ORF">N1851_013788</name>
</gene>
<evidence type="ECO:0000256" key="7">
    <source>
        <dbReference type="ARBA" id="ARBA00022989"/>
    </source>
</evidence>
<comment type="caution">
    <text evidence="13">The sequence shown here is derived from an EMBL/GenBank/DDBJ whole genome shotgun (WGS) entry which is preliminary data.</text>
</comment>
<dbReference type="InterPro" id="IPR003406">
    <property type="entry name" value="Glyco_trans_14"/>
</dbReference>
<evidence type="ECO:0000313" key="14">
    <source>
        <dbReference type="Proteomes" id="UP001174136"/>
    </source>
</evidence>
<keyword evidence="7 12" id="KW-1133">Transmembrane helix</keyword>
<evidence type="ECO:0000256" key="3">
    <source>
        <dbReference type="ARBA" id="ARBA00022676"/>
    </source>
</evidence>
<keyword evidence="3" id="KW-0328">Glycosyltransferase</keyword>
<dbReference type="GO" id="GO:0003829">
    <property type="term" value="F:beta-1,3-galactosyl-O-glycosyl-glycoprotein beta-1,6-N-acetylglucosaminyltransferase activity"/>
    <property type="evidence" value="ECO:0007669"/>
    <property type="project" value="TreeGrafter"/>
</dbReference>
<evidence type="ECO:0000256" key="10">
    <source>
        <dbReference type="ARBA" id="ARBA00038150"/>
    </source>
</evidence>
<reference evidence="13" key="1">
    <citation type="journal article" date="2023" name="Front. Mar. Sci.">
        <title>A new Merluccius polli reference genome to investigate the effects of global change in West African waters.</title>
        <authorList>
            <person name="Mateo J.L."/>
            <person name="Blanco-Fernandez C."/>
            <person name="Garcia-Vazquez E."/>
            <person name="Machado-Schiaffino G."/>
        </authorList>
    </citation>
    <scope>NUCLEOTIDE SEQUENCE</scope>
    <source>
        <strain evidence="13">C29</strain>
        <tissue evidence="13">Fin</tissue>
    </source>
</reference>
<dbReference type="PANTHER" id="PTHR19297">
    <property type="entry name" value="GLYCOSYLTRANSFERASE 14 FAMILY MEMBER"/>
    <property type="match status" value="1"/>
</dbReference>
<proteinExistence type="inferred from homology"/>
<evidence type="ECO:0000256" key="9">
    <source>
        <dbReference type="ARBA" id="ARBA00023180"/>
    </source>
</evidence>
<keyword evidence="5 12" id="KW-0812">Transmembrane</keyword>
<organism evidence="13 14">
    <name type="scientific">Merluccius polli</name>
    <name type="common">Benguela hake</name>
    <name type="synonym">Merluccius cadenati</name>
    <dbReference type="NCBI Taxonomy" id="89951"/>
    <lineage>
        <taxon>Eukaryota</taxon>
        <taxon>Metazoa</taxon>
        <taxon>Chordata</taxon>
        <taxon>Craniata</taxon>
        <taxon>Vertebrata</taxon>
        <taxon>Euteleostomi</taxon>
        <taxon>Actinopterygii</taxon>
        <taxon>Neopterygii</taxon>
        <taxon>Teleostei</taxon>
        <taxon>Neoteleostei</taxon>
        <taxon>Acanthomorphata</taxon>
        <taxon>Zeiogadaria</taxon>
        <taxon>Gadariae</taxon>
        <taxon>Gadiformes</taxon>
        <taxon>Gadoidei</taxon>
        <taxon>Merlucciidae</taxon>
        <taxon>Merluccius</taxon>
    </lineage>
</organism>
<name>A0AA47MV78_MERPO</name>
<feature type="transmembrane region" description="Helical" evidence="12">
    <location>
        <begin position="12"/>
        <end position="31"/>
    </location>
</feature>
<evidence type="ECO:0000256" key="11">
    <source>
        <dbReference type="SAM" id="MobiDB-lite"/>
    </source>
</evidence>
<evidence type="ECO:0000256" key="4">
    <source>
        <dbReference type="ARBA" id="ARBA00022679"/>
    </source>
</evidence>
<accession>A0AA47MV78</accession>
<feature type="region of interest" description="Disordered" evidence="11">
    <location>
        <begin position="273"/>
        <end position="296"/>
    </location>
</feature>
<dbReference type="AlphaFoldDB" id="A0AA47MV78"/>
<dbReference type="EMBL" id="JAOPHQ010002502">
    <property type="protein sequence ID" value="KAK0146884.1"/>
    <property type="molecule type" value="Genomic_DNA"/>
</dbReference>
<evidence type="ECO:0000256" key="12">
    <source>
        <dbReference type="SAM" id="Phobius"/>
    </source>
</evidence>
<dbReference type="Pfam" id="PF02485">
    <property type="entry name" value="Branch"/>
    <property type="match status" value="1"/>
</dbReference>
<evidence type="ECO:0000313" key="13">
    <source>
        <dbReference type="EMBL" id="KAK0146884.1"/>
    </source>
</evidence>
<evidence type="ECO:0000256" key="1">
    <source>
        <dbReference type="ARBA" id="ARBA00004323"/>
    </source>
</evidence>
<evidence type="ECO:0000256" key="5">
    <source>
        <dbReference type="ARBA" id="ARBA00022692"/>
    </source>
</evidence>
<dbReference type="PANTHER" id="PTHR19297:SF96">
    <property type="entry name" value="BETA-1,3-GALACTOSYL-O-GLYCOSYL-GLYCOPROTEIN BETA-1,6-N-ACETYLGLUCOSAMINYLTRANSFERASE"/>
    <property type="match status" value="1"/>
</dbReference>
<evidence type="ECO:0000256" key="8">
    <source>
        <dbReference type="ARBA" id="ARBA00023136"/>
    </source>
</evidence>
<comment type="subcellular location">
    <subcellularLocation>
        <location evidence="1">Golgi apparatus membrane</location>
        <topology evidence="1">Single-pass type II membrane protein</topology>
    </subcellularLocation>
</comment>
<comment type="similarity">
    <text evidence="10">Belongs to the glycosyltransferase 14 family.</text>
</comment>
<protein>
    <submittedName>
        <fullName evidence="13">Beta-1,3-galactosyl-O-glycosyl-glycoprotein beta-1,6-N-acetylglucosaminyltransferase</fullName>
    </submittedName>
</protein>
<keyword evidence="9" id="KW-0325">Glycoprotein</keyword>
<comment type="pathway">
    <text evidence="2">Protein modification; protein glycosylation.</text>
</comment>
<keyword evidence="6" id="KW-0735">Signal-anchor</keyword>
<keyword evidence="8 12" id="KW-0472">Membrane</keyword>
<sequence length="296" mass="33416">MAFPFNINANQLLSGILSLAAVITLWCIFTLETTNDRWVPQYNRTAGWLEALEDPWAEEASLNCTAVVLGDPQAMDNVRLLALTKDYVKTALLSDEYYTKATQDCRSKRGYSTWALQEEMDFPLAYSIVAHHKVQNFERLLRAIYMPHNVYCVHVDTKAKASVLAAITSIASCFHNVFMVSRAVSVVYAGWSRVQADLNCMSDLEKVSTDWKYLINLCGQDFPLKTNLETVRSLRALAGANNMESIPIPVHKKWRVESAFRVVKGVLKVNMSSDRKQHKTSGNNDQHFGNKTEEVT</sequence>
<keyword evidence="4" id="KW-0808">Transferase</keyword>
<dbReference type="GO" id="GO:0000139">
    <property type="term" value="C:Golgi membrane"/>
    <property type="evidence" value="ECO:0007669"/>
    <property type="project" value="UniProtKB-SubCell"/>
</dbReference>
<dbReference type="Proteomes" id="UP001174136">
    <property type="component" value="Unassembled WGS sequence"/>
</dbReference>
<evidence type="ECO:0000256" key="6">
    <source>
        <dbReference type="ARBA" id="ARBA00022968"/>
    </source>
</evidence>